<keyword evidence="3 6" id="KW-1133">Transmembrane helix</keyword>
<evidence type="ECO:0000256" key="2">
    <source>
        <dbReference type="ARBA" id="ARBA00022692"/>
    </source>
</evidence>
<feature type="compositionally biased region" description="Polar residues" evidence="5">
    <location>
        <begin position="1"/>
        <end position="10"/>
    </location>
</feature>
<dbReference type="EMBL" id="VRMG01000006">
    <property type="protein sequence ID" value="TXN30615.1"/>
    <property type="molecule type" value="Genomic_DNA"/>
</dbReference>
<dbReference type="GO" id="GO:0005886">
    <property type="term" value="C:plasma membrane"/>
    <property type="evidence" value="ECO:0007669"/>
    <property type="project" value="UniProtKB-SubCell"/>
</dbReference>
<accession>A0A5C8URM7</accession>
<dbReference type="InterPro" id="IPR005829">
    <property type="entry name" value="Sugar_transporter_CS"/>
</dbReference>
<feature type="transmembrane region" description="Helical" evidence="6">
    <location>
        <begin position="281"/>
        <end position="300"/>
    </location>
</feature>
<comment type="caution">
    <text evidence="8">The sequence shown here is derived from an EMBL/GenBank/DDBJ whole genome shotgun (WGS) entry which is preliminary data.</text>
</comment>
<gene>
    <name evidence="8" type="ORF">FVP33_08830</name>
</gene>
<feature type="compositionally biased region" description="Basic and acidic residues" evidence="5">
    <location>
        <begin position="15"/>
        <end position="28"/>
    </location>
</feature>
<evidence type="ECO:0000256" key="5">
    <source>
        <dbReference type="SAM" id="MobiDB-lite"/>
    </source>
</evidence>
<feature type="transmembrane region" description="Helical" evidence="6">
    <location>
        <begin position="193"/>
        <end position="210"/>
    </location>
</feature>
<feature type="domain" description="Major facilitator superfamily (MFS) profile" evidence="7">
    <location>
        <begin position="117"/>
        <end position="518"/>
    </location>
</feature>
<dbReference type="PANTHER" id="PTHR23528:SF1">
    <property type="entry name" value="MAJOR FACILITATOR SUPERFAMILY (MFS) PROFILE DOMAIN-CONTAINING PROTEIN"/>
    <property type="match status" value="1"/>
</dbReference>
<protein>
    <submittedName>
        <fullName evidence="8">MFS transporter</fullName>
    </submittedName>
</protein>
<dbReference type="Proteomes" id="UP000321379">
    <property type="component" value="Unassembled WGS sequence"/>
</dbReference>
<feature type="transmembrane region" description="Helical" evidence="6">
    <location>
        <begin position="160"/>
        <end position="181"/>
    </location>
</feature>
<evidence type="ECO:0000256" key="4">
    <source>
        <dbReference type="ARBA" id="ARBA00023136"/>
    </source>
</evidence>
<evidence type="ECO:0000313" key="9">
    <source>
        <dbReference type="Proteomes" id="UP000321379"/>
    </source>
</evidence>
<dbReference type="PANTHER" id="PTHR23528">
    <property type="match status" value="1"/>
</dbReference>
<feature type="region of interest" description="Disordered" evidence="5">
    <location>
        <begin position="65"/>
        <end position="96"/>
    </location>
</feature>
<dbReference type="Gene3D" id="1.20.1250.20">
    <property type="entry name" value="MFS general substrate transporter like domains"/>
    <property type="match status" value="2"/>
</dbReference>
<reference evidence="8 9" key="1">
    <citation type="submission" date="2019-08" db="EMBL/GenBank/DDBJ databases">
        <title>Bacterial whole genome sequence for Glaciihabitans sp. CHu50b-6-2.</title>
        <authorList>
            <person name="Jin L."/>
        </authorList>
    </citation>
    <scope>NUCLEOTIDE SEQUENCE [LARGE SCALE GENOMIC DNA]</scope>
    <source>
        <strain evidence="8 9">CHu50b-6-2</strain>
    </source>
</reference>
<dbReference type="AlphaFoldDB" id="A0A5C8URM7"/>
<feature type="transmembrane region" description="Helical" evidence="6">
    <location>
        <begin position="493"/>
        <end position="514"/>
    </location>
</feature>
<dbReference type="PROSITE" id="PS50850">
    <property type="entry name" value="MFS"/>
    <property type="match status" value="1"/>
</dbReference>
<dbReference type="InterPro" id="IPR020846">
    <property type="entry name" value="MFS_dom"/>
</dbReference>
<feature type="transmembrane region" description="Helical" evidence="6">
    <location>
        <begin position="369"/>
        <end position="391"/>
    </location>
</feature>
<name>A0A5C8URM7_9MICO</name>
<dbReference type="InterPro" id="IPR011701">
    <property type="entry name" value="MFS"/>
</dbReference>
<feature type="transmembrane region" description="Helical" evidence="6">
    <location>
        <begin position="465"/>
        <end position="487"/>
    </location>
</feature>
<evidence type="ECO:0000256" key="3">
    <source>
        <dbReference type="ARBA" id="ARBA00022989"/>
    </source>
</evidence>
<dbReference type="Pfam" id="PF07690">
    <property type="entry name" value="MFS_1"/>
    <property type="match status" value="1"/>
</dbReference>
<keyword evidence="9" id="KW-1185">Reference proteome</keyword>
<sequence length="518" mass="54157">MDSWTTTPASPSRRANPESDRVFSRTADRPGNARGSVALCSGVAGCVTIVMDRFARTPRHWPSFVQKLSPWPGPSSPQSSPKGAQDGSPMTEDAAAHQTGLAAADRIIEIRSIARPATRRLTVWLLIQAFALYGVYGAVAAVLIPNQLSIIDPANKINDFAIIATVFAAVATLSQPLIGAFSDRTRSRFGRRALWMLVGASLGSAALRALSASHSVVAVGLFAAALSLGINSLISPLTATLPDRYAVRRRGGASAMIGAGTMLGATIGSVIAGIMAAQLGVAYVAFAVALLVLTLLFLVLNRDYSSKDLSLERFSARVFIGQFWLSPRKHPEFGWVFLARFLFVLGFSSVSTFTYFLLTDYAGLSLAQANASVGVVGLAALPGMVIAVLLTGFLADRMGRRKIFMWIGSGVMIAGLVVPIVSPTLLGITVMSMMTGFGYGAYQASDVVLMTQVLPNGGSAAGKDLGILNMATGIPTAVAPALAAAVIGTVFGFHGLFVVAGVIVLVGALAIIPVKSVR</sequence>
<feature type="transmembrane region" description="Helical" evidence="6">
    <location>
        <begin position="216"/>
        <end position="234"/>
    </location>
</feature>
<feature type="transmembrane region" description="Helical" evidence="6">
    <location>
        <begin position="333"/>
        <end position="357"/>
    </location>
</feature>
<feature type="transmembrane region" description="Helical" evidence="6">
    <location>
        <begin position="121"/>
        <end position="144"/>
    </location>
</feature>
<evidence type="ECO:0000313" key="8">
    <source>
        <dbReference type="EMBL" id="TXN30615.1"/>
    </source>
</evidence>
<dbReference type="PROSITE" id="PS00216">
    <property type="entry name" value="SUGAR_TRANSPORT_1"/>
    <property type="match status" value="1"/>
</dbReference>
<feature type="transmembrane region" description="Helical" evidence="6">
    <location>
        <begin position="255"/>
        <end position="275"/>
    </location>
</feature>
<evidence type="ECO:0000259" key="7">
    <source>
        <dbReference type="PROSITE" id="PS50850"/>
    </source>
</evidence>
<dbReference type="GO" id="GO:0022857">
    <property type="term" value="F:transmembrane transporter activity"/>
    <property type="evidence" value="ECO:0007669"/>
    <property type="project" value="InterPro"/>
</dbReference>
<comment type="subcellular location">
    <subcellularLocation>
        <location evidence="1">Cell membrane</location>
        <topology evidence="1">Multi-pass membrane protein</topology>
    </subcellularLocation>
</comment>
<evidence type="ECO:0000256" key="1">
    <source>
        <dbReference type="ARBA" id="ARBA00004651"/>
    </source>
</evidence>
<feature type="transmembrane region" description="Helical" evidence="6">
    <location>
        <begin position="403"/>
        <end position="420"/>
    </location>
</feature>
<dbReference type="SUPFAM" id="SSF103473">
    <property type="entry name" value="MFS general substrate transporter"/>
    <property type="match status" value="1"/>
</dbReference>
<dbReference type="InterPro" id="IPR036259">
    <property type="entry name" value="MFS_trans_sf"/>
</dbReference>
<feature type="region of interest" description="Disordered" evidence="5">
    <location>
        <begin position="1"/>
        <end position="31"/>
    </location>
</feature>
<proteinExistence type="predicted"/>
<keyword evidence="4 6" id="KW-0472">Membrane</keyword>
<keyword evidence="2 6" id="KW-0812">Transmembrane</keyword>
<organism evidence="8 9">
    <name type="scientific">Lacisediminihabitans profunda</name>
    <dbReference type="NCBI Taxonomy" id="2594790"/>
    <lineage>
        <taxon>Bacteria</taxon>
        <taxon>Bacillati</taxon>
        <taxon>Actinomycetota</taxon>
        <taxon>Actinomycetes</taxon>
        <taxon>Micrococcales</taxon>
        <taxon>Microbacteriaceae</taxon>
        <taxon>Lacisediminihabitans</taxon>
    </lineage>
</organism>
<evidence type="ECO:0000256" key="6">
    <source>
        <dbReference type="SAM" id="Phobius"/>
    </source>
</evidence>